<dbReference type="Proteomes" id="UP000019374">
    <property type="component" value="Unassembled WGS sequence"/>
</dbReference>
<proteinExistence type="predicted"/>
<feature type="compositionally biased region" description="Basic and acidic residues" evidence="1">
    <location>
        <begin position="56"/>
        <end position="71"/>
    </location>
</feature>
<reference evidence="2 3" key="1">
    <citation type="journal article" date="2013" name="Chin. Sci. Bull.">
        <title>Genome survey uncovers the secrets of sex and lifestyle in caterpillar fungus.</title>
        <authorList>
            <person name="Hu X."/>
            <person name="Zhang Y."/>
            <person name="Xiao G."/>
            <person name="Zheng P."/>
            <person name="Xia Y."/>
            <person name="Zhang X."/>
            <person name="St Leger R.J."/>
            <person name="Liu X."/>
            <person name="Wang C."/>
        </authorList>
    </citation>
    <scope>NUCLEOTIDE SEQUENCE [LARGE SCALE GENOMIC DNA]</scope>
    <source>
        <strain evidence="3">Co18 / CGMCC 3.14243</strain>
        <tissue evidence="2">Fruit-body</tissue>
    </source>
</reference>
<dbReference type="AlphaFoldDB" id="T5AEW6"/>
<gene>
    <name evidence="2" type="ORF">OCS_04011</name>
</gene>
<dbReference type="EMBL" id="KE652861">
    <property type="protein sequence ID" value="EQL00277.1"/>
    <property type="molecule type" value="Genomic_DNA"/>
</dbReference>
<sequence length="106" mass="10782">MTPSRAPALPAVAAGEEGDDDAAEGDDAADDGLEDAADAADDGHDAAANGLQGGSDLREGGGRSAKLDEGMERERYTYAGDDGAHGCGGLFCGSGWDVVWRVREKI</sequence>
<evidence type="ECO:0000313" key="2">
    <source>
        <dbReference type="EMBL" id="EQL00277.1"/>
    </source>
</evidence>
<evidence type="ECO:0000313" key="3">
    <source>
        <dbReference type="Proteomes" id="UP000019374"/>
    </source>
</evidence>
<name>T5AEW6_OPHSC</name>
<feature type="region of interest" description="Disordered" evidence="1">
    <location>
        <begin position="1"/>
        <end position="71"/>
    </location>
</feature>
<organism evidence="2 3">
    <name type="scientific">Ophiocordyceps sinensis (strain Co18 / CGMCC 3.14243)</name>
    <name type="common">Yarsagumba caterpillar fungus</name>
    <name type="synonym">Hirsutella sinensis</name>
    <dbReference type="NCBI Taxonomy" id="911162"/>
    <lineage>
        <taxon>Eukaryota</taxon>
        <taxon>Fungi</taxon>
        <taxon>Dikarya</taxon>
        <taxon>Ascomycota</taxon>
        <taxon>Pezizomycotina</taxon>
        <taxon>Sordariomycetes</taxon>
        <taxon>Hypocreomycetidae</taxon>
        <taxon>Hypocreales</taxon>
        <taxon>Ophiocordycipitaceae</taxon>
        <taxon>Ophiocordyceps</taxon>
    </lineage>
</organism>
<dbReference type="HOGENOM" id="CLU_2224010_0_0_1"/>
<protein>
    <submittedName>
        <fullName evidence="2">Uncharacterized protein</fullName>
    </submittedName>
</protein>
<accession>T5AEW6</accession>
<evidence type="ECO:0000256" key="1">
    <source>
        <dbReference type="SAM" id="MobiDB-lite"/>
    </source>
</evidence>
<feature type="compositionally biased region" description="Acidic residues" evidence="1">
    <location>
        <begin position="16"/>
        <end position="40"/>
    </location>
</feature>